<organism evidence="2 3">
    <name type="scientific">Rodentibacter caecimuris</name>
    <dbReference type="NCBI Taxonomy" id="1796644"/>
    <lineage>
        <taxon>Bacteria</taxon>
        <taxon>Pseudomonadati</taxon>
        <taxon>Pseudomonadota</taxon>
        <taxon>Gammaproteobacteria</taxon>
        <taxon>Pasteurellales</taxon>
        <taxon>Pasteurellaceae</taxon>
        <taxon>Rodentibacter</taxon>
    </lineage>
</organism>
<evidence type="ECO:0008006" key="4">
    <source>
        <dbReference type="Google" id="ProtNLM"/>
    </source>
</evidence>
<feature type="transmembrane region" description="Helical" evidence="1">
    <location>
        <begin position="12"/>
        <end position="31"/>
    </location>
</feature>
<accession>A0ABX3KVB8</accession>
<feature type="transmembrane region" description="Helical" evidence="1">
    <location>
        <begin position="389"/>
        <end position="407"/>
    </location>
</feature>
<dbReference type="Proteomes" id="UP000188820">
    <property type="component" value="Unassembled WGS sequence"/>
</dbReference>
<keyword evidence="1" id="KW-1133">Transmembrane helix</keyword>
<feature type="transmembrane region" description="Helical" evidence="1">
    <location>
        <begin position="342"/>
        <end position="359"/>
    </location>
</feature>
<dbReference type="EMBL" id="MLAA01000040">
    <property type="protein sequence ID" value="OOF67553.1"/>
    <property type="molecule type" value="Genomic_DNA"/>
</dbReference>
<proteinExistence type="predicted"/>
<feature type="transmembrane region" description="Helical" evidence="1">
    <location>
        <begin position="97"/>
        <end position="117"/>
    </location>
</feature>
<keyword evidence="1" id="KW-0812">Transmembrane</keyword>
<gene>
    <name evidence="2" type="ORF">BKG89_09355</name>
</gene>
<feature type="transmembrane region" description="Helical" evidence="1">
    <location>
        <begin position="61"/>
        <end position="81"/>
    </location>
</feature>
<evidence type="ECO:0000313" key="3">
    <source>
        <dbReference type="Proteomes" id="UP000188820"/>
    </source>
</evidence>
<feature type="transmembrane region" description="Helical" evidence="1">
    <location>
        <begin position="214"/>
        <end position="232"/>
    </location>
</feature>
<dbReference type="RefSeq" id="WP_077464360.1">
    <property type="nucleotide sequence ID" value="NZ_MLAA01000040.1"/>
</dbReference>
<keyword evidence="3" id="KW-1185">Reference proteome</keyword>
<protein>
    <recommendedName>
        <fullName evidence="4">Oligosaccharide repeat unit polymerase</fullName>
    </recommendedName>
</protein>
<evidence type="ECO:0000313" key="2">
    <source>
        <dbReference type="EMBL" id="OOF67553.1"/>
    </source>
</evidence>
<reference evidence="2 3" key="1">
    <citation type="submission" date="2016-10" db="EMBL/GenBank/DDBJ databases">
        <title>Rodentibacter gen. nov. and new species.</title>
        <authorList>
            <person name="Christensen H."/>
        </authorList>
    </citation>
    <scope>NUCLEOTIDE SEQUENCE [LARGE SCALE GENOMIC DNA]</scope>
    <source>
        <strain evidence="2 3">1998236014</strain>
    </source>
</reference>
<name>A0ABX3KVB8_9PAST</name>
<dbReference type="NCBIfam" id="TIGR04370">
    <property type="entry name" value="glyco_rpt_poly"/>
    <property type="match status" value="1"/>
</dbReference>
<keyword evidence="1" id="KW-0472">Membrane</keyword>
<feature type="transmembrane region" description="Helical" evidence="1">
    <location>
        <begin position="166"/>
        <end position="183"/>
    </location>
</feature>
<feature type="non-terminal residue" evidence="2">
    <location>
        <position position="1"/>
    </location>
</feature>
<feature type="transmembrane region" description="Helical" evidence="1">
    <location>
        <begin position="189"/>
        <end position="207"/>
    </location>
</feature>
<feature type="transmembrane region" description="Helical" evidence="1">
    <location>
        <begin position="137"/>
        <end position="157"/>
    </location>
</feature>
<dbReference type="Pfam" id="PF14296">
    <property type="entry name" value="O-ag_pol_Wzy"/>
    <property type="match status" value="1"/>
</dbReference>
<sequence length="414" mass="48273">LIWSILNFNRYPLFLLMYIVFGLFIYSRFILELWGLLPYPVNLATRFIGNFFEQSTMQKTVLTYILSIVSLAFSYSFIYFFSKKEEFNNDFFCFKKLGYYIILLSLPGVVFKIFITLKNVMYSGYLSLYLDNPVSGIERIIEFFSYKLYLIGVSFYISSNLSKKDFLILSIFTLPVALAYLLSGKRGDFGINILFLMWYWFSFIRTYSVSLKRLFFVGILIVIPFALVSQVINNSRNNGSNNDDEMNFIMTFSNFFAQQGVSGIVLPYYIEYKNNLSKEYPYLISPIVDRMNRGGQSSDLLEKTNYLGYELTAVLSYDAFLHGEGVGTTYITELYSIGDSKISVFLGMFLLGIFILYFEINKSKPIFKYLSYLILSTILFLPRGELFELFYEFILLVVIWYIAKLFIKSKISKC</sequence>
<dbReference type="InterPro" id="IPR029468">
    <property type="entry name" value="O-ag_pol_Wzy"/>
</dbReference>
<evidence type="ECO:0000256" key="1">
    <source>
        <dbReference type="SAM" id="Phobius"/>
    </source>
</evidence>
<comment type="caution">
    <text evidence="2">The sequence shown here is derived from an EMBL/GenBank/DDBJ whole genome shotgun (WGS) entry which is preliminary data.</text>
</comment>